<dbReference type="PIRSF" id="PIRSF000484">
    <property type="entry name" value="NAPRT"/>
    <property type="match status" value="1"/>
</dbReference>
<dbReference type="InterPro" id="IPR036068">
    <property type="entry name" value="Nicotinate_pribotase-like_C"/>
</dbReference>
<dbReference type="SUPFAM" id="SSF54675">
    <property type="entry name" value="Nicotinate/Quinolinate PRTase N-terminal domain-like"/>
    <property type="match status" value="1"/>
</dbReference>
<dbReference type="EMBL" id="CAACVI010000001">
    <property type="protein sequence ID" value="VEN72599.1"/>
    <property type="molecule type" value="Genomic_DNA"/>
</dbReference>
<dbReference type="SUPFAM" id="SSF51690">
    <property type="entry name" value="Nicotinate/Quinolinate PRTase C-terminal domain-like"/>
    <property type="match status" value="1"/>
</dbReference>
<gene>
    <name evidence="13" type="primary">pncB</name>
    <name evidence="13" type="ORF">EPICR_10098</name>
</gene>
<protein>
    <recommendedName>
        <fullName evidence="3 9">Nicotinate phosphoribosyltransferase</fullName>
        <ecNumber evidence="3 9">6.3.4.21</ecNumber>
    </recommendedName>
</protein>
<dbReference type="Pfam" id="PF17956">
    <property type="entry name" value="NAPRTase_C"/>
    <property type="match status" value="1"/>
</dbReference>
<feature type="domain" description="Nicotinate phosphoribosyltransferase N-terminal" evidence="11">
    <location>
        <begin position="27"/>
        <end position="150"/>
    </location>
</feature>
<dbReference type="PANTHER" id="PTHR11098">
    <property type="entry name" value="NICOTINATE PHOSPHORIBOSYLTRANSFERASE"/>
    <property type="match status" value="1"/>
</dbReference>
<dbReference type="GO" id="GO:0034355">
    <property type="term" value="P:NAD+ biosynthetic process via the salvage pathway"/>
    <property type="evidence" value="ECO:0007669"/>
    <property type="project" value="UniProtKB-ARBA"/>
</dbReference>
<evidence type="ECO:0000256" key="7">
    <source>
        <dbReference type="ARBA" id="ARBA00022679"/>
    </source>
</evidence>
<comment type="similarity">
    <text evidence="2 9">Belongs to the NAPRTase family.</text>
</comment>
<evidence type="ECO:0000256" key="6">
    <source>
        <dbReference type="ARBA" id="ARBA00022642"/>
    </source>
</evidence>
<proteinExistence type="inferred from homology"/>
<dbReference type="InterPro" id="IPR013785">
    <property type="entry name" value="Aldolase_TIM"/>
</dbReference>
<dbReference type="NCBIfam" id="NF009131">
    <property type="entry name" value="PRK12484.1"/>
    <property type="match status" value="1"/>
</dbReference>
<dbReference type="Pfam" id="PF04095">
    <property type="entry name" value="NAPRTase"/>
    <property type="match status" value="1"/>
</dbReference>
<feature type="domain" description="Nicotinate phosphoribosyltransferase C-terminal" evidence="12">
    <location>
        <begin position="378"/>
        <end position="491"/>
    </location>
</feature>
<dbReference type="Pfam" id="PF17767">
    <property type="entry name" value="NAPRTase_N"/>
    <property type="match status" value="1"/>
</dbReference>
<evidence type="ECO:0000256" key="8">
    <source>
        <dbReference type="ARBA" id="ARBA00048668"/>
    </source>
</evidence>
<keyword evidence="5 9" id="KW-0436">Ligase</keyword>
<evidence type="ECO:0000313" key="13">
    <source>
        <dbReference type="EMBL" id="VEN72599.1"/>
    </source>
</evidence>
<dbReference type="NCBIfam" id="TIGR01513">
    <property type="entry name" value="NAPRTase_put"/>
    <property type="match status" value="1"/>
</dbReference>
<evidence type="ECO:0000256" key="3">
    <source>
        <dbReference type="ARBA" id="ARBA00013236"/>
    </source>
</evidence>
<comment type="pathway">
    <text evidence="1 9">Cofactor biosynthesis; NAD(+) biosynthesis; nicotinate D-ribonucleotide from nicotinate: step 1/1.</text>
</comment>
<dbReference type="Gene3D" id="3.20.20.70">
    <property type="entry name" value="Aldolase class I"/>
    <property type="match status" value="1"/>
</dbReference>
<dbReference type="InterPro" id="IPR041619">
    <property type="entry name" value="NAPRTase_C"/>
</dbReference>
<evidence type="ECO:0000256" key="5">
    <source>
        <dbReference type="ARBA" id="ARBA00022598"/>
    </source>
</evidence>
<organism evidence="13">
    <name type="scientific">uncultured Desulfobacteraceae bacterium</name>
    <dbReference type="NCBI Taxonomy" id="218296"/>
    <lineage>
        <taxon>Bacteria</taxon>
        <taxon>Pseudomonadati</taxon>
        <taxon>Thermodesulfobacteriota</taxon>
        <taxon>Desulfobacteria</taxon>
        <taxon>Desulfobacterales</taxon>
        <taxon>Desulfobacteraceae</taxon>
        <taxon>environmental samples</taxon>
    </lineage>
</organism>
<accession>A0A484HD32</accession>
<comment type="function">
    <text evidence="9">Catalyzes the first step in the biosynthesis of NAD from nicotinic acid, the ATP-dependent synthesis of beta-nicotinate D-ribonucleotide from nicotinate and 5-phospho-D-ribose 1-phosphate.</text>
</comment>
<dbReference type="AlphaFoldDB" id="A0A484HD32"/>
<dbReference type="InterPro" id="IPR006405">
    <property type="entry name" value="Nic_PRibTrfase_pncB"/>
</dbReference>
<evidence type="ECO:0000259" key="10">
    <source>
        <dbReference type="Pfam" id="PF04095"/>
    </source>
</evidence>
<dbReference type="Gene3D" id="3.20.140.10">
    <property type="entry name" value="nicotinate phosphoribosyltransferase"/>
    <property type="match status" value="1"/>
</dbReference>
<evidence type="ECO:0000256" key="1">
    <source>
        <dbReference type="ARBA" id="ARBA00004952"/>
    </source>
</evidence>
<comment type="PTM">
    <text evidence="9">Transiently phosphorylated on a His residue during the reaction cycle. Phosphorylation strongly increases the affinity for substrates and increases the rate of nicotinate D-ribonucleotide production. Dephosphorylation regenerates the low-affinity form of the enzyme, leading to product release.</text>
</comment>
<evidence type="ECO:0000256" key="4">
    <source>
        <dbReference type="ARBA" id="ARBA00022553"/>
    </source>
</evidence>
<evidence type="ECO:0000259" key="11">
    <source>
        <dbReference type="Pfam" id="PF17767"/>
    </source>
</evidence>
<evidence type="ECO:0000256" key="9">
    <source>
        <dbReference type="RuleBase" id="RU365100"/>
    </source>
</evidence>
<feature type="domain" description="Nicotinate/nicotinamide phosphoribosyltransferase" evidence="10">
    <location>
        <begin position="171"/>
        <end position="336"/>
    </location>
</feature>
<dbReference type="FunFam" id="3.20.20.70:FF:000076">
    <property type="entry name" value="Nicotinate phosphoribosyltransferase"/>
    <property type="match status" value="1"/>
</dbReference>
<name>A0A484HD32_9BACT</name>
<keyword evidence="7 9" id="KW-0808">Transferase</keyword>
<dbReference type="GO" id="GO:0005829">
    <property type="term" value="C:cytosol"/>
    <property type="evidence" value="ECO:0007669"/>
    <property type="project" value="TreeGrafter"/>
</dbReference>
<evidence type="ECO:0000256" key="2">
    <source>
        <dbReference type="ARBA" id="ARBA00010897"/>
    </source>
</evidence>
<dbReference type="UniPathway" id="UPA00253">
    <property type="reaction ID" value="UER00457"/>
</dbReference>
<dbReference type="InterPro" id="IPR040727">
    <property type="entry name" value="NAPRTase_N"/>
</dbReference>
<dbReference type="NCBIfam" id="NF006695">
    <property type="entry name" value="PRK09243.1-2"/>
    <property type="match status" value="1"/>
</dbReference>
<sequence>MDTVFSISISEMGDFMSAEKTKKGRPLFADMYSFSMAQGYFLNRMDQNVVFDMFFRRQPFGGGFTIFAGLEEVVDEILNIRFSPQDMAYLESLGVFKKTFLDFLKGFRFKGDIYAMREGTAVFPNEPLIRIHGTLMETQLIEGMLLNYINFQSLIATKSARIVLAANGGRVVEFGLRRAHGVDGAISGTRAAYIGGAFATSNMEAGRKLGIPVAGTMAHSWVMSFETELEAFEKYAEIYPDSCVLLADTYDTLNSGTPNAARVLGRLKKKGKKNFGIRLDSGDLEYLSKESRKILDKNDLKEAVIFASNEVDEWIIKHLVRENAAIDAWGVGTKLITGDQDPSLTGVYKLSAKQGPKGWVPRMKITNNPEKMSNPGVKEAHRFYDPHGHALGDLICLAGEEPGLLKKIKSRKPIRFCHPSVDFFEFNLQGYAEAKKLLNPIVSKGERVGPPTPLPDIQKTAADELESLDATYKRLINPHIYKVSVSRRLKKEKKALIKKALERRPGGASPGKATD</sequence>
<comment type="catalytic activity">
    <reaction evidence="8 9">
        <text>5-phospho-alpha-D-ribose 1-diphosphate + nicotinate + ATP + H2O = nicotinate beta-D-ribonucleotide + ADP + phosphate + diphosphate</text>
        <dbReference type="Rhea" id="RHEA:36163"/>
        <dbReference type="ChEBI" id="CHEBI:15377"/>
        <dbReference type="ChEBI" id="CHEBI:30616"/>
        <dbReference type="ChEBI" id="CHEBI:32544"/>
        <dbReference type="ChEBI" id="CHEBI:33019"/>
        <dbReference type="ChEBI" id="CHEBI:43474"/>
        <dbReference type="ChEBI" id="CHEBI:57502"/>
        <dbReference type="ChEBI" id="CHEBI:58017"/>
        <dbReference type="ChEBI" id="CHEBI:456216"/>
        <dbReference type="EC" id="6.3.4.21"/>
    </reaction>
</comment>
<keyword evidence="13" id="KW-0328">Glycosyltransferase</keyword>
<reference evidence="13" key="1">
    <citation type="submission" date="2019-01" db="EMBL/GenBank/DDBJ databases">
        <authorList>
            <consortium name="Genoscope - CEA"/>
            <person name="William W."/>
        </authorList>
    </citation>
    <scope>NUCLEOTIDE SEQUENCE</scope>
    <source>
        <strain evidence="13">CR-1</strain>
    </source>
</reference>
<dbReference type="GO" id="GO:0047280">
    <property type="term" value="F:nicotinamide phosphoribosyltransferase activity"/>
    <property type="evidence" value="ECO:0007669"/>
    <property type="project" value="UniProtKB-ARBA"/>
</dbReference>
<keyword evidence="4" id="KW-0597">Phosphoprotein</keyword>
<dbReference type="PANTHER" id="PTHR11098:SF1">
    <property type="entry name" value="NICOTINATE PHOSPHORIBOSYLTRANSFERASE"/>
    <property type="match status" value="1"/>
</dbReference>
<keyword evidence="6 9" id="KW-0662">Pyridine nucleotide biosynthesis</keyword>
<dbReference type="InterPro" id="IPR041525">
    <property type="entry name" value="N/Namide_PRibTrfase"/>
</dbReference>
<dbReference type="GO" id="GO:0004516">
    <property type="term" value="F:nicotinate phosphoribosyltransferase activity"/>
    <property type="evidence" value="ECO:0007669"/>
    <property type="project" value="UniProtKB-UniRule"/>
</dbReference>
<dbReference type="EC" id="6.3.4.21" evidence="3 9"/>
<dbReference type="CDD" id="cd01570">
    <property type="entry name" value="NAPRTase_A"/>
    <property type="match status" value="1"/>
</dbReference>
<dbReference type="InterPro" id="IPR007229">
    <property type="entry name" value="Nic_PRibTrfase-Fam"/>
</dbReference>
<evidence type="ECO:0000259" key="12">
    <source>
        <dbReference type="Pfam" id="PF17956"/>
    </source>
</evidence>